<dbReference type="GO" id="GO:0046983">
    <property type="term" value="F:protein dimerization activity"/>
    <property type="evidence" value="ECO:0007669"/>
    <property type="project" value="InterPro"/>
</dbReference>
<sequence length="279" mass="32033">CIVYTLSSTKALQQFYADYNNSKENGKNFGDGEQVDSEDDELIIETEPSGKIFVLFINYLTRLIGISFFRERLNFLLENMFHLDIRHYAAVLLHPKYSKMLNCSKSEIEQTHKWVRAELKRIIINDIVDNAIGSNSSSTKKNQSSLFEMLSNSSNSNTTFTITDMDEDADENPDAYVVTYDELNHYFFLLKKTEGESESQDENPLLWWKKHSKHLPKLSILTRQIFSIPATSASVERQFSSAGVIFNDRRTCLSGENLENIILIRSIENQDKNTTGILD</sequence>
<feature type="non-terminal residue" evidence="2">
    <location>
        <position position="1"/>
    </location>
</feature>
<name>A0A815V0H0_9BILA</name>
<evidence type="ECO:0000313" key="3">
    <source>
        <dbReference type="Proteomes" id="UP000663864"/>
    </source>
</evidence>
<gene>
    <name evidence="2" type="ORF">ZHD862_LOCUS38561</name>
</gene>
<reference evidence="2" key="1">
    <citation type="submission" date="2021-02" db="EMBL/GenBank/DDBJ databases">
        <authorList>
            <person name="Nowell W R."/>
        </authorList>
    </citation>
    <scope>NUCLEOTIDE SEQUENCE</scope>
</reference>
<dbReference type="SUPFAM" id="SSF53098">
    <property type="entry name" value="Ribonuclease H-like"/>
    <property type="match status" value="1"/>
</dbReference>
<proteinExistence type="predicted"/>
<comment type="caution">
    <text evidence="2">The sequence shown here is derived from an EMBL/GenBank/DDBJ whole genome shotgun (WGS) entry which is preliminary data.</text>
</comment>
<protein>
    <recommendedName>
        <fullName evidence="1">HAT C-terminal dimerisation domain-containing protein</fullName>
    </recommendedName>
</protein>
<dbReference type="InterPro" id="IPR012337">
    <property type="entry name" value="RNaseH-like_sf"/>
</dbReference>
<dbReference type="Proteomes" id="UP000663864">
    <property type="component" value="Unassembled WGS sequence"/>
</dbReference>
<accession>A0A815V0H0</accession>
<dbReference type="EMBL" id="CAJNOT010009605">
    <property type="protein sequence ID" value="CAF1525947.1"/>
    <property type="molecule type" value="Genomic_DNA"/>
</dbReference>
<organism evidence="2 3">
    <name type="scientific">Rotaria sordida</name>
    <dbReference type="NCBI Taxonomy" id="392033"/>
    <lineage>
        <taxon>Eukaryota</taxon>
        <taxon>Metazoa</taxon>
        <taxon>Spiralia</taxon>
        <taxon>Gnathifera</taxon>
        <taxon>Rotifera</taxon>
        <taxon>Eurotatoria</taxon>
        <taxon>Bdelloidea</taxon>
        <taxon>Philodinida</taxon>
        <taxon>Philodinidae</taxon>
        <taxon>Rotaria</taxon>
    </lineage>
</organism>
<feature type="domain" description="HAT C-terminal dimerisation" evidence="1">
    <location>
        <begin position="197"/>
        <end position="265"/>
    </location>
</feature>
<evidence type="ECO:0000313" key="2">
    <source>
        <dbReference type="EMBL" id="CAF1525947.1"/>
    </source>
</evidence>
<evidence type="ECO:0000259" key="1">
    <source>
        <dbReference type="Pfam" id="PF05699"/>
    </source>
</evidence>
<dbReference type="PANTHER" id="PTHR47611">
    <property type="entry name" value="HAT DIMERISATION DOMAIN, C-TERMINAL"/>
    <property type="match status" value="1"/>
</dbReference>
<dbReference type="InterPro" id="IPR008906">
    <property type="entry name" value="HATC_C_dom"/>
</dbReference>
<dbReference type="Pfam" id="PF05699">
    <property type="entry name" value="Dimer_Tnp_hAT"/>
    <property type="match status" value="1"/>
</dbReference>
<dbReference type="PANTHER" id="PTHR47611:SF1">
    <property type="entry name" value="CCHC-TYPE DOMAIN-CONTAINING PROTEIN"/>
    <property type="match status" value="1"/>
</dbReference>
<dbReference type="AlphaFoldDB" id="A0A815V0H0"/>